<dbReference type="InterPro" id="IPR037143">
    <property type="entry name" value="4-PPantetheinyl_Trfase_dom_sf"/>
</dbReference>
<gene>
    <name evidence="3" type="ORF">FHR97_003242</name>
</gene>
<dbReference type="SUPFAM" id="SSF56214">
    <property type="entry name" value="4'-phosphopantetheinyl transferase"/>
    <property type="match status" value="1"/>
</dbReference>
<dbReference type="GO" id="GO:0000287">
    <property type="term" value="F:magnesium ion binding"/>
    <property type="evidence" value="ECO:0007669"/>
    <property type="project" value="InterPro"/>
</dbReference>
<evidence type="ECO:0000256" key="1">
    <source>
        <dbReference type="ARBA" id="ARBA00022679"/>
    </source>
</evidence>
<accession>A0A7W5HMG3</accession>
<dbReference type="AlphaFoldDB" id="A0A7W5HMG3"/>
<evidence type="ECO:0000313" key="4">
    <source>
        <dbReference type="Proteomes" id="UP000518892"/>
    </source>
</evidence>
<keyword evidence="1 3" id="KW-0808">Transferase</keyword>
<feature type="domain" description="4'-phosphopantetheinyl transferase" evidence="2">
    <location>
        <begin position="86"/>
        <end position="142"/>
    </location>
</feature>
<sequence length="206" mass="22139">MLSPHAGPTLHLVLARVPPGQGHDAPSRRGRELLSRLARRRGLDCPVDDWSPRGSGPPRHPALPTGLHATLSHRDDRVVAGLADCPVGLDLEHARARHAGRLAALVARLPEPEVRRAILAAEDPPAAFYRAWTLHEALFKLASLAERPPAAVLATRLVSLGPGGSLHAWQWQEAAWTLSVCAPHAGLRIHAAPPLPLRRLVPGDPL</sequence>
<evidence type="ECO:0000259" key="2">
    <source>
        <dbReference type="Pfam" id="PF01648"/>
    </source>
</evidence>
<dbReference type="RefSeq" id="WP_183384814.1">
    <property type="nucleotide sequence ID" value="NZ_JACHXR010000011.1"/>
</dbReference>
<reference evidence="3 4" key="1">
    <citation type="submission" date="2020-08" db="EMBL/GenBank/DDBJ databases">
        <title>Genomic Encyclopedia of Type Strains, Phase III (KMG-III): the genomes of soil and plant-associated and newly described type strains.</title>
        <authorList>
            <person name="Whitman W."/>
        </authorList>
    </citation>
    <scope>NUCLEOTIDE SEQUENCE [LARGE SCALE GENOMIC DNA]</scope>
    <source>
        <strain evidence="3 4">CECT 7744</strain>
    </source>
</reference>
<evidence type="ECO:0000313" key="3">
    <source>
        <dbReference type="EMBL" id="MBB3232374.1"/>
    </source>
</evidence>
<dbReference type="EMBL" id="JACHXR010000011">
    <property type="protein sequence ID" value="MBB3232374.1"/>
    <property type="molecule type" value="Genomic_DNA"/>
</dbReference>
<dbReference type="Pfam" id="PF01648">
    <property type="entry name" value="ACPS"/>
    <property type="match status" value="1"/>
</dbReference>
<dbReference type="Gene3D" id="3.90.470.20">
    <property type="entry name" value="4'-phosphopantetheinyl transferase domain"/>
    <property type="match status" value="1"/>
</dbReference>
<dbReference type="InterPro" id="IPR008278">
    <property type="entry name" value="4-PPantetheinyl_Trfase_dom"/>
</dbReference>
<dbReference type="GO" id="GO:0008897">
    <property type="term" value="F:holo-[acyl-carrier-protein] synthase activity"/>
    <property type="evidence" value="ECO:0007669"/>
    <property type="project" value="InterPro"/>
</dbReference>
<keyword evidence="4" id="KW-1185">Reference proteome</keyword>
<name>A0A7W5HMG3_9GAMM</name>
<organism evidence="3 4">
    <name type="scientific">Halomonas stenophila</name>
    <dbReference type="NCBI Taxonomy" id="795312"/>
    <lineage>
        <taxon>Bacteria</taxon>
        <taxon>Pseudomonadati</taxon>
        <taxon>Pseudomonadota</taxon>
        <taxon>Gammaproteobacteria</taxon>
        <taxon>Oceanospirillales</taxon>
        <taxon>Halomonadaceae</taxon>
        <taxon>Halomonas</taxon>
    </lineage>
</organism>
<proteinExistence type="predicted"/>
<protein>
    <submittedName>
        <fullName evidence="3">4'-phosphopantetheinyl transferase EntD</fullName>
    </submittedName>
</protein>
<comment type="caution">
    <text evidence="3">The sequence shown here is derived from an EMBL/GenBank/DDBJ whole genome shotgun (WGS) entry which is preliminary data.</text>
</comment>
<dbReference type="Proteomes" id="UP000518892">
    <property type="component" value="Unassembled WGS sequence"/>
</dbReference>